<keyword evidence="2" id="KW-1185">Reference proteome</keyword>
<accession>A0A9P6H6P3</accession>
<reference evidence="1" key="2">
    <citation type="submission" date="2020-11" db="EMBL/GenBank/DDBJ databases">
        <authorList>
            <consortium name="DOE Joint Genome Institute"/>
            <person name="Kuo A."/>
            <person name="Miyauchi S."/>
            <person name="Kiss E."/>
            <person name="Drula E."/>
            <person name="Kohler A."/>
            <person name="Sanchez-Garcia M."/>
            <person name="Andreopoulos B."/>
            <person name="Barry K.W."/>
            <person name="Bonito G."/>
            <person name="Buee M."/>
            <person name="Carver A."/>
            <person name="Chen C."/>
            <person name="Cichocki N."/>
            <person name="Clum A."/>
            <person name="Culley D."/>
            <person name="Crous P.W."/>
            <person name="Fauchery L."/>
            <person name="Girlanda M."/>
            <person name="Hayes R."/>
            <person name="Keri Z."/>
            <person name="Labutti K."/>
            <person name="Lipzen A."/>
            <person name="Lombard V."/>
            <person name="Magnuson J."/>
            <person name="Maillard F."/>
            <person name="Morin E."/>
            <person name="Murat C."/>
            <person name="Nolan M."/>
            <person name="Ohm R."/>
            <person name="Pangilinan J."/>
            <person name="Pereira M."/>
            <person name="Perotto S."/>
            <person name="Peter M."/>
            <person name="Riley R."/>
            <person name="Sitrit Y."/>
            <person name="Stielow B."/>
            <person name="Szollosi G."/>
            <person name="Zifcakova L."/>
            <person name="Stursova M."/>
            <person name="Spatafora J.W."/>
            <person name="Tedersoo L."/>
            <person name="Vaario L.-M."/>
            <person name="Yamada A."/>
            <person name="Yan M."/>
            <person name="Wang P."/>
            <person name="Xu J."/>
            <person name="Bruns T."/>
            <person name="Baldrian P."/>
            <person name="Vilgalys R."/>
            <person name="Henrissat B."/>
            <person name="Grigoriev I.V."/>
            <person name="Hibbett D."/>
            <person name="Nagy L.G."/>
            <person name="Martin F.M."/>
        </authorList>
    </citation>
    <scope>NUCLEOTIDE SEQUENCE</scope>
    <source>
        <strain evidence="1">UH-Tt-Lm1</strain>
    </source>
</reference>
<evidence type="ECO:0000313" key="2">
    <source>
        <dbReference type="Proteomes" id="UP000736335"/>
    </source>
</evidence>
<dbReference type="Pfam" id="PF18758">
    <property type="entry name" value="KDZ"/>
    <property type="match status" value="1"/>
</dbReference>
<proteinExistence type="predicted"/>
<sequence>MTNRGGQSYDGAGIKGTSPGELAVSCPACPIPSVNLPPNWKSAAKDSEYRRQISNYERDPELGPGFSYLVSWGPYSEYLRRFTNQQEMSTCSGLATLDHANSKYTKGYAMSGIVCTTCRYEFILPEGAGPLQKGKRYANTDYVVVRSTSHSPETKKVASYDIMCQWSKNLRNCLEEFPLANADCLDSQIMARVVHKFHLAAHKESCQITFSLNYEPGVGHSDMKGPERTWFGLQGGGSTKDQGPGYWGDAMDNKFGYWNWSKLIIKHVLVRLPYLSTLLQLSDPVSGTLLAKKYINARTQSVTHIDEFAALSTDVPNETLALWTGRICAWELDRVQPNPYFNPSSSPSESEIRRHLTLEEERVELNSPVPDSDDDFTETKFLLYGLDLEEQQHDTSLRLHPYSIAQCHDALVQLRTRLSARVCLLKYKYVNVRHQAPNTRARNLLTRINNKIEVSSTKYRHAFAMLGALDRREGSDWCSELLELKGEDVRGQVSPQWRCHAPRKLNSLLDLEGFTQRRFCRPGWADYHNQSSVLSGQGPMQGKPGGWRRVLIFSLATCQYQLEGLRAYVCWQADIFNGIHNHFLGIWEGLELLQEHLTEPTYPVDLDSDAMELDIPDV</sequence>
<dbReference type="AlphaFoldDB" id="A0A9P6H6P3"/>
<name>A0A9P6H6P3_9AGAM</name>
<dbReference type="OrthoDB" id="3214502at2759"/>
<gene>
    <name evidence="1" type="ORF">BJ322DRAFT_1023868</name>
</gene>
<dbReference type="Proteomes" id="UP000736335">
    <property type="component" value="Unassembled WGS sequence"/>
</dbReference>
<organism evidence="1 2">
    <name type="scientific">Thelephora terrestris</name>
    <dbReference type="NCBI Taxonomy" id="56493"/>
    <lineage>
        <taxon>Eukaryota</taxon>
        <taxon>Fungi</taxon>
        <taxon>Dikarya</taxon>
        <taxon>Basidiomycota</taxon>
        <taxon>Agaricomycotina</taxon>
        <taxon>Agaricomycetes</taxon>
        <taxon>Thelephorales</taxon>
        <taxon>Thelephoraceae</taxon>
        <taxon>Thelephora</taxon>
    </lineage>
</organism>
<dbReference type="EMBL" id="WIUZ02000016">
    <property type="protein sequence ID" value="KAF9780638.1"/>
    <property type="molecule type" value="Genomic_DNA"/>
</dbReference>
<dbReference type="InterPro" id="IPR040521">
    <property type="entry name" value="KDZ"/>
</dbReference>
<evidence type="ECO:0000313" key="1">
    <source>
        <dbReference type="EMBL" id="KAF9780638.1"/>
    </source>
</evidence>
<comment type="caution">
    <text evidence="1">The sequence shown here is derived from an EMBL/GenBank/DDBJ whole genome shotgun (WGS) entry which is preliminary data.</text>
</comment>
<protein>
    <submittedName>
        <fullName evidence="1">Uncharacterized protein</fullName>
    </submittedName>
</protein>
<reference evidence="1" key="1">
    <citation type="journal article" date="2020" name="Nat. Commun.">
        <title>Large-scale genome sequencing of mycorrhizal fungi provides insights into the early evolution of symbiotic traits.</title>
        <authorList>
            <person name="Miyauchi S."/>
            <person name="Kiss E."/>
            <person name="Kuo A."/>
            <person name="Drula E."/>
            <person name="Kohler A."/>
            <person name="Sanchez-Garcia M."/>
            <person name="Morin E."/>
            <person name="Andreopoulos B."/>
            <person name="Barry K.W."/>
            <person name="Bonito G."/>
            <person name="Buee M."/>
            <person name="Carver A."/>
            <person name="Chen C."/>
            <person name="Cichocki N."/>
            <person name="Clum A."/>
            <person name="Culley D."/>
            <person name="Crous P.W."/>
            <person name="Fauchery L."/>
            <person name="Girlanda M."/>
            <person name="Hayes R.D."/>
            <person name="Keri Z."/>
            <person name="LaButti K."/>
            <person name="Lipzen A."/>
            <person name="Lombard V."/>
            <person name="Magnuson J."/>
            <person name="Maillard F."/>
            <person name="Murat C."/>
            <person name="Nolan M."/>
            <person name="Ohm R.A."/>
            <person name="Pangilinan J."/>
            <person name="Pereira M.F."/>
            <person name="Perotto S."/>
            <person name="Peter M."/>
            <person name="Pfister S."/>
            <person name="Riley R."/>
            <person name="Sitrit Y."/>
            <person name="Stielow J.B."/>
            <person name="Szollosi G."/>
            <person name="Zifcakova L."/>
            <person name="Stursova M."/>
            <person name="Spatafora J.W."/>
            <person name="Tedersoo L."/>
            <person name="Vaario L.M."/>
            <person name="Yamada A."/>
            <person name="Yan M."/>
            <person name="Wang P."/>
            <person name="Xu J."/>
            <person name="Bruns T."/>
            <person name="Baldrian P."/>
            <person name="Vilgalys R."/>
            <person name="Dunand C."/>
            <person name="Henrissat B."/>
            <person name="Grigoriev I.V."/>
            <person name="Hibbett D."/>
            <person name="Nagy L.G."/>
            <person name="Martin F.M."/>
        </authorList>
    </citation>
    <scope>NUCLEOTIDE SEQUENCE</scope>
    <source>
        <strain evidence="1">UH-Tt-Lm1</strain>
    </source>
</reference>